<proteinExistence type="inferred from homology"/>
<dbReference type="InterPro" id="IPR029028">
    <property type="entry name" value="Alpha/beta_knot_MTases"/>
</dbReference>
<evidence type="ECO:0000256" key="1">
    <source>
        <dbReference type="ARBA" id="ARBA00022603"/>
    </source>
</evidence>
<dbReference type="Pfam" id="PF02590">
    <property type="entry name" value="SPOUT_MTase"/>
    <property type="match status" value="1"/>
</dbReference>
<dbReference type="SUPFAM" id="SSF75217">
    <property type="entry name" value="alpha/beta knot"/>
    <property type="match status" value="1"/>
</dbReference>
<sequence length="189" mass="21325">MFLPGSSDMHKTNRMTIFTAVRLISEPPRLHRSALHICRVYRPALSNYTFRNARLKINISKQAYDEYAKRLRPVLALDTQWHKTDDDLEAAVRKDPGVVVCLDEGGRQMNSPAFSDFLFSKLEEGGSRLTFVVGGAEGLPPGLKQKPPHGGAKLSLSSMTFTHLWARALLAEQIYRASEIRRGSKYHKE</sequence>
<evidence type="ECO:0000256" key="4">
    <source>
        <dbReference type="ARBA" id="ARBA00038303"/>
    </source>
</evidence>
<dbReference type="PANTHER" id="PTHR33603">
    <property type="entry name" value="METHYLTRANSFERASE"/>
    <property type="match status" value="1"/>
</dbReference>
<dbReference type="GO" id="GO:0032259">
    <property type="term" value="P:methylation"/>
    <property type="evidence" value="ECO:0007669"/>
    <property type="project" value="UniProtKB-KW"/>
</dbReference>
<name>D7FIP1_ECTSI</name>
<protein>
    <submittedName>
        <fullName evidence="5">Uncharacterized protein</fullName>
    </submittedName>
</protein>
<gene>
    <name evidence="5" type="ORF">Esi_0122_0077</name>
</gene>
<dbReference type="InParanoid" id="D7FIP1"/>
<accession>D7FIP1</accession>
<keyword evidence="6" id="KW-1185">Reference proteome</keyword>
<dbReference type="CDD" id="cd18081">
    <property type="entry name" value="RlmH-like"/>
    <property type="match status" value="1"/>
</dbReference>
<dbReference type="OrthoDB" id="429744at2759"/>
<evidence type="ECO:0000313" key="6">
    <source>
        <dbReference type="Proteomes" id="UP000002630"/>
    </source>
</evidence>
<reference evidence="5 6" key="1">
    <citation type="journal article" date="2010" name="Nature">
        <title>The Ectocarpus genome and the independent evolution of multicellularity in brown algae.</title>
        <authorList>
            <person name="Cock J.M."/>
            <person name="Sterck L."/>
            <person name="Rouze P."/>
            <person name="Scornet D."/>
            <person name="Allen A.E."/>
            <person name="Amoutzias G."/>
            <person name="Anthouard V."/>
            <person name="Artiguenave F."/>
            <person name="Aury J.M."/>
            <person name="Badger J.H."/>
            <person name="Beszteri B."/>
            <person name="Billiau K."/>
            <person name="Bonnet E."/>
            <person name="Bothwell J.H."/>
            <person name="Bowler C."/>
            <person name="Boyen C."/>
            <person name="Brownlee C."/>
            <person name="Carrano C.J."/>
            <person name="Charrier B."/>
            <person name="Cho G.Y."/>
            <person name="Coelho S.M."/>
            <person name="Collen J."/>
            <person name="Corre E."/>
            <person name="Da Silva C."/>
            <person name="Delage L."/>
            <person name="Delaroque N."/>
            <person name="Dittami S.M."/>
            <person name="Doulbeau S."/>
            <person name="Elias M."/>
            <person name="Farnham G."/>
            <person name="Gachon C.M."/>
            <person name="Gschloessl B."/>
            <person name="Heesch S."/>
            <person name="Jabbari K."/>
            <person name="Jubin C."/>
            <person name="Kawai H."/>
            <person name="Kimura K."/>
            <person name="Kloareg B."/>
            <person name="Kupper F.C."/>
            <person name="Lang D."/>
            <person name="Le Bail A."/>
            <person name="Leblanc C."/>
            <person name="Lerouge P."/>
            <person name="Lohr M."/>
            <person name="Lopez P.J."/>
            <person name="Martens C."/>
            <person name="Maumus F."/>
            <person name="Michel G."/>
            <person name="Miranda-Saavedra D."/>
            <person name="Morales J."/>
            <person name="Moreau H."/>
            <person name="Motomura T."/>
            <person name="Nagasato C."/>
            <person name="Napoli C.A."/>
            <person name="Nelson D.R."/>
            <person name="Nyvall-Collen P."/>
            <person name="Peters A.F."/>
            <person name="Pommier C."/>
            <person name="Potin P."/>
            <person name="Poulain J."/>
            <person name="Quesneville H."/>
            <person name="Read B."/>
            <person name="Rensing S.A."/>
            <person name="Ritter A."/>
            <person name="Rousvoal S."/>
            <person name="Samanta M."/>
            <person name="Samson G."/>
            <person name="Schroeder D.C."/>
            <person name="Segurens B."/>
            <person name="Strittmatter M."/>
            <person name="Tonon T."/>
            <person name="Tregear J.W."/>
            <person name="Valentin K."/>
            <person name="von Dassow P."/>
            <person name="Yamagishi T."/>
            <person name="Van de Peer Y."/>
            <person name="Wincker P."/>
        </authorList>
    </citation>
    <scope>NUCLEOTIDE SEQUENCE [LARGE SCALE GENOMIC DNA]</scope>
    <source>
        <strain evidence="6">Ec32 / CCAP1310/4</strain>
    </source>
</reference>
<dbReference type="EMBL" id="FN649745">
    <property type="protein sequence ID" value="CBJ28859.1"/>
    <property type="molecule type" value="Genomic_DNA"/>
</dbReference>
<dbReference type="OMA" id="HPYHLGH"/>
<dbReference type="GO" id="GO:0006364">
    <property type="term" value="P:rRNA processing"/>
    <property type="evidence" value="ECO:0007669"/>
    <property type="project" value="InterPro"/>
</dbReference>
<dbReference type="GO" id="GO:0008168">
    <property type="term" value="F:methyltransferase activity"/>
    <property type="evidence" value="ECO:0007669"/>
    <property type="project" value="UniProtKB-KW"/>
</dbReference>
<comment type="similarity">
    <text evidence="4">Belongs to the RNA methyltransferase RlmH family.</text>
</comment>
<dbReference type="PANTHER" id="PTHR33603:SF1">
    <property type="entry name" value="RIBOSOMAL RNA LARGE SUBUNIT METHYLTRANSFERASE H"/>
    <property type="match status" value="1"/>
</dbReference>
<keyword evidence="2" id="KW-0808">Transferase</keyword>
<organism evidence="5 6">
    <name type="scientific">Ectocarpus siliculosus</name>
    <name type="common">Brown alga</name>
    <name type="synonym">Conferva siliculosa</name>
    <dbReference type="NCBI Taxonomy" id="2880"/>
    <lineage>
        <taxon>Eukaryota</taxon>
        <taxon>Sar</taxon>
        <taxon>Stramenopiles</taxon>
        <taxon>Ochrophyta</taxon>
        <taxon>PX clade</taxon>
        <taxon>Phaeophyceae</taxon>
        <taxon>Ectocarpales</taxon>
        <taxon>Ectocarpaceae</taxon>
        <taxon>Ectocarpus</taxon>
    </lineage>
</organism>
<evidence type="ECO:0000256" key="2">
    <source>
        <dbReference type="ARBA" id="ARBA00022679"/>
    </source>
</evidence>
<dbReference type="Proteomes" id="UP000002630">
    <property type="component" value="Linkage Group LG20"/>
</dbReference>
<dbReference type="InterPro" id="IPR029026">
    <property type="entry name" value="tRNA_m1G_MTases_N"/>
</dbReference>
<dbReference type="HAMAP" id="MF_00658">
    <property type="entry name" value="23SrRNA_methyltr_H"/>
    <property type="match status" value="1"/>
</dbReference>
<dbReference type="Gene3D" id="3.40.1280.10">
    <property type="match status" value="1"/>
</dbReference>
<keyword evidence="3" id="KW-0949">S-adenosyl-L-methionine</keyword>
<keyword evidence="1" id="KW-0489">Methyltransferase</keyword>
<evidence type="ECO:0000256" key="3">
    <source>
        <dbReference type="ARBA" id="ARBA00022691"/>
    </source>
</evidence>
<evidence type="ECO:0000313" key="5">
    <source>
        <dbReference type="EMBL" id="CBJ28859.1"/>
    </source>
</evidence>
<dbReference type="InterPro" id="IPR003742">
    <property type="entry name" value="RlmH-like"/>
</dbReference>
<dbReference type="AlphaFoldDB" id="D7FIP1"/>
<dbReference type="EMBL" id="FN647890">
    <property type="protein sequence ID" value="CBJ28859.1"/>
    <property type="molecule type" value="Genomic_DNA"/>
</dbReference>